<keyword evidence="2" id="KW-1185">Reference proteome</keyword>
<dbReference type="AlphaFoldDB" id="A0A7E6EJL0"/>
<dbReference type="KEGG" id="osn:118761333"/>
<proteinExistence type="predicted"/>
<organism evidence="2 3">
    <name type="scientific">Octopus sinensis</name>
    <name type="common">East Asian common octopus</name>
    <dbReference type="NCBI Taxonomy" id="2607531"/>
    <lineage>
        <taxon>Eukaryota</taxon>
        <taxon>Metazoa</taxon>
        <taxon>Spiralia</taxon>
        <taxon>Lophotrochozoa</taxon>
        <taxon>Mollusca</taxon>
        <taxon>Cephalopoda</taxon>
        <taxon>Coleoidea</taxon>
        <taxon>Octopodiformes</taxon>
        <taxon>Octopoda</taxon>
        <taxon>Incirrata</taxon>
        <taxon>Octopodidae</taxon>
        <taxon>Octopus</taxon>
    </lineage>
</organism>
<evidence type="ECO:0000313" key="3">
    <source>
        <dbReference type="RefSeq" id="XP_036355052.1"/>
    </source>
</evidence>
<dbReference type="Gene3D" id="1.25.40.990">
    <property type="match status" value="1"/>
</dbReference>
<reference evidence="3" key="1">
    <citation type="submission" date="2025-08" db="UniProtKB">
        <authorList>
            <consortium name="RefSeq"/>
        </authorList>
    </citation>
    <scope>IDENTIFICATION</scope>
</reference>
<dbReference type="RefSeq" id="XP_036355052.1">
    <property type="nucleotide sequence ID" value="XM_036499159.1"/>
</dbReference>
<feature type="region of interest" description="Disordered" evidence="1">
    <location>
        <begin position="126"/>
        <end position="157"/>
    </location>
</feature>
<dbReference type="Proteomes" id="UP000515154">
    <property type="component" value="Unplaced"/>
</dbReference>
<name>A0A7E6EJL0_9MOLL</name>
<evidence type="ECO:0000313" key="2">
    <source>
        <dbReference type="Proteomes" id="UP000515154"/>
    </source>
</evidence>
<protein>
    <submittedName>
        <fullName evidence="3">Uncharacterized protein LOC118761333</fullName>
    </submittedName>
</protein>
<dbReference type="GO" id="GO:0005634">
    <property type="term" value="C:nucleus"/>
    <property type="evidence" value="ECO:0007669"/>
    <property type="project" value="TreeGrafter"/>
</dbReference>
<feature type="compositionally biased region" description="Basic residues" evidence="1">
    <location>
        <begin position="144"/>
        <end position="154"/>
    </location>
</feature>
<gene>
    <name evidence="3" type="primary">LOC118761333</name>
</gene>
<feature type="compositionally biased region" description="Low complexity" evidence="1">
    <location>
        <begin position="1"/>
        <end position="21"/>
    </location>
</feature>
<feature type="region of interest" description="Disordered" evidence="1">
    <location>
        <begin position="1"/>
        <end position="25"/>
    </location>
</feature>
<evidence type="ECO:0000256" key="1">
    <source>
        <dbReference type="SAM" id="MobiDB-lite"/>
    </source>
</evidence>
<accession>A0A7E6EJL0</accession>
<dbReference type="InterPro" id="IPR045107">
    <property type="entry name" value="SAC3/GANP/THP3"/>
</dbReference>
<dbReference type="PANTHER" id="PTHR12436">
    <property type="entry name" value="80 KDA MCM3-ASSOCIATED PROTEIN"/>
    <property type="match status" value="1"/>
</dbReference>
<dbReference type="PANTHER" id="PTHR12436:SF4">
    <property type="entry name" value="LEUKOCYTE RECEPTOR CLUSTER MEMBER 8"/>
    <property type="match status" value="1"/>
</dbReference>
<sequence length="328" mass="38067">MDDNQQLFNNQNHLNNANHENSTSEEVQMTDLNSPLYYIQKTPQNEYSPSIEYPEPNMTQGMTNFVKPFQLKKRDTILPNLSIVSTLDSPVEFKKIAKKYLLKKFFRPNRSYRDVWRPQEFIPAISEERKDQSSPKQPSATAKFPKKTKSRQNKIKVSEEIEKMKSTSDSLPNHDITCLISTKSVESSLSHQKRLVRYNNQATESSEIQLTPFSRDLIVGTCGDLEKDYFRITSEIDPSKVRPERVLKKSLELIKEVWEEEGDYAYVSDQLKSIRQDLTVLYLNYSSGSGNKKSLCPLSVRHPFEDISCRRFVVDYNYREIPLSLDSV</sequence>